<accession>A0A7S2XYJ0</accession>
<dbReference type="PROSITE" id="PS50222">
    <property type="entry name" value="EF_HAND_2"/>
    <property type="match status" value="1"/>
</dbReference>
<dbReference type="GO" id="GO:0005509">
    <property type="term" value="F:calcium ion binding"/>
    <property type="evidence" value="ECO:0007669"/>
    <property type="project" value="InterPro"/>
</dbReference>
<protein>
    <recommendedName>
        <fullName evidence="2">EF-hand domain-containing protein</fullName>
    </recommendedName>
</protein>
<feature type="domain" description="EF-hand" evidence="2">
    <location>
        <begin position="26"/>
        <end position="51"/>
    </location>
</feature>
<proteinExistence type="predicted"/>
<keyword evidence="1" id="KW-1133">Transmembrane helix</keyword>
<feature type="transmembrane region" description="Helical" evidence="1">
    <location>
        <begin position="58"/>
        <end position="84"/>
    </location>
</feature>
<gene>
    <name evidence="3" type="ORF">FJAP1339_LOCUS8383</name>
</gene>
<name>A0A7S2XYJ0_9STRA</name>
<reference evidence="3" key="1">
    <citation type="submission" date="2021-01" db="EMBL/GenBank/DDBJ databases">
        <authorList>
            <person name="Corre E."/>
            <person name="Pelletier E."/>
            <person name="Niang G."/>
            <person name="Scheremetjew M."/>
            <person name="Finn R."/>
            <person name="Kale V."/>
            <person name="Holt S."/>
            <person name="Cochrane G."/>
            <person name="Meng A."/>
            <person name="Brown T."/>
            <person name="Cohen L."/>
        </authorList>
    </citation>
    <scope>NUCLEOTIDE SEQUENCE</scope>
    <source>
        <strain evidence="3">CCMP1661</strain>
    </source>
</reference>
<organism evidence="3">
    <name type="scientific">Fibrocapsa japonica</name>
    <dbReference type="NCBI Taxonomy" id="94617"/>
    <lineage>
        <taxon>Eukaryota</taxon>
        <taxon>Sar</taxon>
        <taxon>Stramenopiles</taxon>
        <taxon>Ochrophyta</taxon>
        <taxon>Raphidophyceae</taxon>
        <taxon>Chattonellales</taxon>
        <taxon>Chattonellaceae</taxon>
        <taxon>Fibrocapsa</taxon>
    </lineage>
</organism>
<sequence>MPKDFEIPMETVMKNPEFAAMGSELQKLDRDGDGVVDAAEFLMFIEKHQNTKKNVKDLLLAVSILAVVIIVLILVGFGLTFTAIELNKDFTVESDGAVVDGNGDVLYTGEYYDPVSYDLQGFLGLSKDEKTIIQRIVVRTPDTSVRTDISSVEITDEGDASYTLFRSPHGSKIHIDNNGAVTDGADELQEFTNSDAIIQVSFRHERLNEEL</sequence>
<dbReference type="AlphaFoldDB" id="A0A7S2XYJ0"/>
<evidence type="ECO:0000256" key="1">
    <source>
        <dbReference type="SAM" id="Phobius"/>
    </source>
</evidence>
<dbReference type="EMBL" id="HBHR01016732">
    <property type="protein sequence ID" value="CAD9868081.1"/>
    <property type="molecule type" value="Transcribed_RNA"/>
</dbReference>
<keyword evidence="1" id="KW-0812">Transmembrane</keyword>
<keyword evidence="1" id="KW-0472">Membrane</keyword>
<evidence type="ECO:0000259" key="2">
    <source>
        <dbReference type="PROSITE" id="PS50222"/>
    </source>
</evidence>
<evidence type="ECO:0000313" key="3">
    <source>
        <dbReference type="EMBL" id="CAD9868081.1"/>
    </source>
</evidence>
<dbReference type="InterPro" id="IPR018247">
    <property type="entry name" value="EF_Hand_1_Ca_BS"/>
</dbReference>
<dbReference type="InterPro" id="IPR002048">
    <property type="entry name" value="EF_hand_dom"/>
</dbReference>
<dbReference type="PROSITE" id="PS00018">
    <property type="entry name" value="EF_HAND_1"/>
    <property type="match status" value="1"/>
</dbReference>